<comment type="caution">
    <text evidence="8">The sequence shown here is derived from an EMBL/GenBank/DDBJ whole genome shotgun (WGS) entry which is preliminary data.</text>
</comment>
<proteinExistence type="predicted"/>
<evidence type="ECO:0000259" key="7">
    <source>
        <dbReference type="Pfam" id="PF02687"/>
    </source>
</evidence>
<keyword evidence="2" id="KW-1003">Cell membrane</keyword>
<comment type="subcellular location">
    <subcellularLocation>
        <location evidence="1">Cell membrane</location>
        <topology evidence="1">Multi-pass membrane protein</topology>
    </subcellularLocation>
</comment>
<reference evidence="8" key="1">
    <citation type="submission" date="2023-05" db="EMBL/GenBank/DDBJ databases">
        <title>Cataloging the Phylogenetic Diversity of Human Bladder Bacteria.</title>
        <authorList>
            <person name="Du J."/>
        </authorList>
    </citation>
    <scope>NUCLEOTIDE SEQUENCE</scope>
    <source>
        <strain evidence="8">UMB0765</strain>
    </source>
</reference>
<evidence type="ECO:0000256" key="6">
    <source>
        <dbReference type="SAM" id="Phobius"/>
    </source>
</evidence>
<dbReference type="Proteomes" id="UP001237917">
    <property type="component" value="Unassembled WGS sequence"/>
</dbReference>
<keyword evidence="5 6" id="KW-0472">Membrane</keyword>
<keyword evidence="3 6" id="KW-0812">Transmembrane</keyword>
<dbReference type="GO" id="GO:0005886">
    <property type="term" value="C:plasma membrane"/>
    <property type="evidence" value="ECO:0007669"/>
    <property type="project" value="UniProtKB-SubCell"/>
</dbReference>
<evidence type="ECO:0000256" key="1">
    <source>
        <dbReference type="ARBA" id="ARBA00004651"/>
    </source>
</evidence>
<feature type="transmembrane region" description="Helical" evidence="6">
    <location>
        <begin position="87"/>
        <end position="109"/>
    </location>
</feature>
<feature type="transmembrane region" description="Helical" evidence="6">
    <location>
        <begin position="33"/>
        <end position="53"/>
    </location>
</feature>
<evidence type="ECO:0000256" key="4">
    <source>
        <dbReference type="ARBA" id="ARBA00022989"/>
    </source>
</evidence>
<feature type="non-terminal residue" evidence="8">
    <location>
        <position position="128"/>
    </location>
</feature>
<accession>A0AAW6YHR0</accession>
<dbReference type="Pfam" id="PF02687">
    <property type="entry name" value="FtsX"/>
    <property type="match status" value="1"/>
</dbReference>
<feature type="domain" description="ABC3 transporter permease C-terminal" evidence="7">
    <location>
        <begin position="37"/>
        <end position="117"/>
    </location>
</feature>
<organism evidence="8 9">
    <name type="scientific">Streptococcus pasteurianus</name>
    <dbReference type="NCBI Taxonomy" id="197614"/>
    <lineage>
        <taxon>Bacteria</taxon>
        <taxon>Bacillati</taxon>
        <taxon>Bacillota</taxon>
        <taxon>Bacilli</taxon>
        <taxon>Lactobacillales</taxon>
        <taxon>Streptococcaceae</taxon>
        <taxon>Streptococcus</taxon>
    </lineage>
</organism>
<dbReference type="PANTHER" id="PTHR30287">
    <property type="entry name" value="MEMBRANE COMPONENT OF PREDICTED ABC SUPERFAMILY METABOLITE UPTAKE TRANSPORTER"/>
    <property type="match status" value="1"/>
</dbReference>
<dbReference type="InterPro" id="IPR038766">
    <property type="entry name" value="Membrane_comp_ABC_pdt"/>
</dbReference>
<evidence type="ECO:0000313" key="9">
    <source>
        <dbReference type="Proteomes" id="UP001237917"/>
    </source>
</evidence>
<dbReference type="InterPro" id="IPR003838">
    <property type="entry name" value="ABC3_permease_C"/>
</dbReference>
<name>A0AAW6YHR0_9STRE</name>
<dbReference type="EMBL" id="JASOPU010000064">
    <property type="protein sequence ID" value="MDK7294020.1"/>
    <property type="molecule type" value="Genomic_DNA"/>
</dbReference>
<dbReference type="AlphaFoldDB" id="A0AAW6YHR0"/>
<evidence type="ECO:0000313" key="8">
    <source>
        <dbReference type="EMBL" id="MDK7294020.1"/>
    </source>
</evidence>
<dbReference type="PANTHER" id="PTHR30287:SF1">
    <property type="entry name" value="INNER MEMBRANE PROTEIN"/>
    <property type="match status" value="1"/>
</dbReference>
<dbReference type="RefSeq" id="WP_285362487.1">
    <property type="nucleotide sequence ID" value="NZ_JASOPU010000064.1"/>
</dbReference>
<sequence length="128" mass="14261">VLEDLQNTDHVLAAYASQSLRDAFNDTIESLNVVTLILIIAAALLAFIVLYSLTNINVSERIRELSTIKVLGAYPNEVTMYIFRETLLLTTAGILIGLLMGYGLTGYILKTVEVDNLIFPHTIHWTSY</sequence>
<evidence type="ECO:0000256" key="5">
    <source>
        <dbReference type="ARBA" id="ARBA00023136"/>
    </source>
</evidence>
<evidence type="ECO:0000256" key="3">
    <source>
        <dbReference type="ARBA" id="ARBA00022692"/>
    </source>
</evidence>
<protein>
    <submittedName>
        <fullName evidence="8">ABC transporter permease</fullName>
    </submittedName>
</protein>
<keyword evidence="4 6" id="KW-1133">Transmembrane helix</keyword>
<evidence type="ECO:0000256" key="2">
    <source>
        <dbReference type="ARBA" id="ARBA00022475"/>
    </source>
</evidence>
<gene>
    <name evidence="8" type="ORF">QP487_11430</name>
</gene>
<feature type="non-terminal residue" evidence="8">
    <location>
        <position position="1"/>
    </location>
</feature>